<organism evidence="11 12">
    <name type="scientific">Spodoptera littoralis</name>
    <name type="common">Egyptian cotton leafworm</name>
    <dbReference type="NCBI Taxonomy" id="7109"/>
    <lineage>
        <taxon>Eukaryota</taxon>
        <taxon>Metazoa</taxon>
        <taxon>Ecdysozoa</taxon>
        <taxon>Arthropoda</taxon>
        <taxon>Hexapoda</taxon>
        <taxon>Insecta</taxon>
        <taxon>Pterygota</taxon>
        <taxon>Neoptera</taxon>
        <taxon>Endopterygota</taxon>
        <taxon>Lepidoptera</taxon>
        <taxon>Glossata</taxon>
        <taxon>Ditrysia</taxon>
        <taxon>Noctuoidea</taxon>
        <taxon>Noctuidae</taxon>
        <taxon>Amphipyrinae</taxon>
        <taxon>Spodoptera</taxon>
    </lineage>
</organism>
<feature type="compositionally biased region" description="Gly residues" evidence="10">
    <location>
        <begin position="238"/>
        <end position="260"/>
    </location>
</feature>
<comment type="function">
    <text evidence="9">Microtubule-binding protein that negatively regulates centriole duplication. Binds to and stabilizes microtubules.</text>
</comment>
<feature type="region of interest" description="Disordered" evidence="10">
    <location>
        <begin position="587"/>
        <end position="628"/>
    </location>
</feature>
<dbReference type="PANTHER" id="PTHR32078:SF1">
    <property type="entry name" value="NUCLEAR PROTEIN MDM1"/>
    <property type="match status" value="1"/>
</dbReference>
<feature type="region of interest" description="Disordered" evidence="10">
    <location>
        <begin position="96"/>
        <end position="135"/>
    </location>
</feature>
<dbReference type="GO" id="GO:0046600">
    <property type="term" value="P:negative regulation of centriole replication"/>
    <property type="evidence" value="ECO:0007669"/>
    <property type="project" value="InterPro"/>
</dbReference>
<feature type="compositionally biased region" description="Basic and acidic residues" evidence="10">
    <location>
        <begin position="225"/>
        <end position="235"/>
    </location>
</feature>
<feature type="region of interest" description="Disordered" evidence="10">
    <location>
        <begin position="341"/>
        <end position="573"/>
    </location>
</feature>
<evidence type="ECO:0000256" key="6">
    <source>
        <dbReference type="ARBA" id="ARBA00022701"/>
    </source>
</evidence>
<dbReference type="PANTHER" id="PTHR32078">
    <property type="entry name" value="NUCLEAR PROTEIN MDM1"/>
    <property type="match status" value="1"/>
</dbReference>
<name>A0A9P0I9E3_SPOLI</name>
<dbReference type="GO" id="GO:0005874">
    <property type="term" value="C:microtubule"/>
    <property type="evidence" value="ECO:0007669"/>
    <property type="project" value="UniProtKB-KW"/>
</dbReference>
<accession>A0A9P0I9E3</accession>
<evidence type="ECO:0000256" key="7">
    <source>
        <dbReference type="ARBA" id="ARBA00023212"/>
    </source>
</evidence>
<proteinExistence type="inferred from homology"/>
<dbReference type="Proteomes" id="UP001153321">
    <property type="component" value="Chromosome 30"/>
</dbReference>
<gene>
    <name evidence="11" type="ORF">SPLIT_LOCUS9206</name>
</gene>
<keyword evidence="8" id="KW-0539">Nucleus</keyword>
<keyword evidence="5" id="KW-0963">Cytoplasm</keyword>
<keyword evidence="12" id="KW-1185">Reference proteome</keyword>
<dbReference type="InterPro" id="IPR029136">
    <property type="entry name" value="MDM1"/>
</dbReference>
<evidence type="ECO:0000256" key="3">
    <source>
        <dbReference type="ARBA" id="ARBA00010494"/>
    </source>
</evidence>
<keyword evidence="7" id="KW-0206">Cytoskeleton</keyword>
<protein>
    <recommendedName>
        <fullName evidence="4">Nuclear protein MDM1</fullName>
    </recommendedName>
</protein>
<evidence type="ECO:0000256" key="5">
    <source>
        <dbReference type="ARBA" id="ARBA00022490"/>
    </source>
</evidence>
<sequence length="726" mass="79117">MIGSFWNLCRACPSMPVDKLHSEYRSTYKWHEYKEQQQQQGVVKQPAPTPPSALPIQRGPMEPAMPRRKKYPGVAYKTNELFDPAPADDIRPQQTSAFDRARSAQRNDADRAGRRSKSEGPRQPRWTDTVEPKATTALGEVMAAKEPEIVSTEYRNQFAWPKDTTDAPRKSISMGALKKAAVAEGLVEAEPLMNHVDGDHDDHKRYIEDYLWNGQKPGVQRGKGKANEEASERMLGDAGQGVSGASAGQGSGAGGVAGVGDAGEDSANTLRAAGLQPLGLAQGDSWYREVLDLRKRAGEYKYRGWGTEMAPEHITQLYNKQIELWYQVSRRSSLSALSLASTNHKALPRDEKDGKESKGHSPKKFRSFRSAPHQSIHAKLQETKALERSPHKTSPQKQRKKLQGHSFDEGATQDGAKGENAAFRSPRRRPRSADPAPAAAHVKLLANGHEPHPAPIKPTGLQLSRGSSNRVRSTSRGGRSPSAPSKTGAGATGTTGATGSNGAPGRGRRSRSVSKVGIKLDDEIPSHRSASVAKDHFFDDSPVVKSPPEPTRVKSPEQMNMRSPDPVNWTVPLDTGKTFTVTQNVKSEIAPIHHQQMSPIRSLKKSESPTSLSKRTDKTPTTPISLTPIDETKALDMNKVNGINGVNGVNGVNSNELTPETPTQEPIQEKELIKKSTEATQIAPGVVDTNVVNEAPATGGLTASEILDRARTRFDKFWGKKEEDNV</sequence>
<keyword evidence="6" id="KW-0493">Microtubule</keyword>
<dbReference type="Pfam" id="PF15501">
    <property type="entry name" value="MDM1"/>
    <property type="match status" value="1"/>
</dbReference>
<evidence type="ECO:0000256" key="4">
    <source>
        <dbReference type="ARBA" id="ARBA00013508"/>
    </source>
</evidence>
<evidence type="ECO:0000256" key="8">
    <source>
        <dbReference type="ARBA" id="ARBA00023242"/>
    </source>
</evidence>
<evidence type="ECO:0000256" key="1">
    <source>
        <dbReference type="ARBA" id="ARBA00004114"/>
    </source>
</evidence>
<evidence type="ECO:0000256" key="9">
    <source>
        <dbReference type="ARBA" id="ARBA00045771"/>
    </source>
</evidence>
<feature type="compositionally biased region" description="Polar residues" evidence="10">
    <location>
        <begin position="608"/>
        <end position="625"/>
    </location>
</feature>
<dbReference type="GO" id="GO:0008017">
    <property type="term" value="F:microtubule binding"/>
    <property type="evidence" value="ECO:0007669"/>
    <property type="project" value="InterPro"/>
</dbReference>
<feature type="compositionally biased region" description="Basic and acidic residues" evidence="10">
    <location>
        <begin position="99"/>
        <end position="122"/>
    </location>
</feature>
<comment type="subcellular location">
    <subcellularLocation>
        <location evidence="1">Cytoplasm</location>
        <location evidence="1">Cytoskeleton</location>
        <location evidence="1">Microtubule organizing center</location>
        <location evidence="1">Centrosome</location>
        <location evidence="1">Centriole</location>
    </subcellularLocation>
    <subcellularLocation>
        <location evidence="2">Nucleus</location>
    </subcellularLocation>
</comment>
<feature type="compositionally biased region" description="Low complexity" evidence="10">
    <location>
        <begin position="487"/>
        <end position="503"/>
    </location>
</feature>
<dbReference type="GO" id="GO:0005634">
    <property type="term" value="C:nucleus"/>
    <property type="evidence" value="ECO:0007669"/>
    <property type="project" value="UniProtKB-SubCell"/>
</dbReference>
<feature type="region of interest" description="Disordered" evidence="10">
    <location>
        <begin position="217"/>
        <end position="260"/>
    </location>
</feature>
<feature type="compositionally biased region" description="Polar residues" evidence="10">
    <location>
        <begin position="461"/>
        <end position="485"/>
    </location>
</feature>
<comment type="similarity">
    <text evidence="3">Belongs to the MDM1 family.</text>
</comment>
<evidence type="ECO:0000313" key="11">
    <source>
        <dbReference type="EMBL" id="CAH1643852.1"/>
    </source>
</evidence>
<evidence type="ECO:0000313" key="12">
    <source>
        <dbReference type="Proteomes" id="UP001153321"/>
    </source>
</evidence>
<feature type="region of interest" description="Disordered" evidence="10">
    <location>
        <begin position="35"/>
        <end position="69"/>
    </location>
</feature>
<reference evidence="11" key="1">
    <citation type="submission" date="2022-02" db="EMBL/GenBank/DDBJ databases">
        <authorList>
            <person name="King R."/>
        </authorList>
    </citation>
    <scope>NUCLEOTIDE SEQUENCE</scope>
</reference>
<evidence type="ECO:0000256" key="10">
    <source>
        <dbReference type="SAM" id="MobiDB-lite"/>
    </source>
</evidence>
<feature type="compositionally biased region" description="Basic and acidic residues" evidence="10">
    <location>
        <begin position="347"/>
        <end position="359"/>
    </location>
</feature>
<feature type="compositionally biased region" description="Basic and acidic residues" evidence="10">
    <location>
        <begin position="379"/>
        <end position="390"/>
    </location>
</feature>
<dbReference type="GO" id="GO:0005814">
    <property type="term" value="C:centriole"/>
    <property type="evidence" value="ECO:0007669"/>
    <property type="project" value="UniProtKB-SubCell"/>
</dbReference>
<dbReference type="EMBL" id="LR824561">
    <property type="protein sequence ID" value="CAH1643852.1"/>
    <property type="molecule type" value="Genomic_DNA"/>
</dbReference>
<dbReference type="AlphaFoldDB" id="A0A9P0I9E3"/>
<evidence type="ECO:0000256" key="2">
    <source>
        <dbReference type="ARBA" id="ARBA00004123"/>
    </source>
</evidence>